<proteinExistence type="predicted"/>
<feature type="compositionally biased region" description="Acidic residues" evidence="1">
    <location>
        <begin position="52"/>
        <end position="61"/>
    </location>
</feature>
<evidence type="ECO:0000256" key="1">
    <source>
        <dbReference type="SAM" id="MobiDB-lite"/>
    </source>
</evidence>
<dbReference type="AlphaFoldDB" id="A0A1G2CJ28"/>
<dbReference type="STRING" id="1798652.A3A43_02010"/>
<comment type="caution">
    <text evidence="2">The sequence shown here is derived from an EMBL/GenBank/DDBJ whole genome shotgun (WGS) entry which is preliminary data.</text>
</comment>
<accession>A0A1G2CJ28</accession>
<dbReference type="Proteomes" id="UP000178495">
    <property type="component" value="Unassembled WGS sequence"/>
</dbReference>
<protein>
    <submittedName>
        <fullName evidence="2">Uncharacterized protein</fullName>
    </submittedName>
</protein>
<sequence length="95" mass="10324">MIGFRVVPHSILPGVQIVEVLVDGEVGGVVYPAGEKAIRIVSAHIAETATDEGFDGEVVEDDGTKSDPPIPTVYVRFDPSPYEIRGSRIVKLRRH</sequence>
<reference evidence="2 3" key="1">
    <citation type="journal article" date="2016" name="Nat. Commun.">
        <title>Thousands of microbial genomes shed light on interconnected biogeochemical processes in an aquifer system.</title>
        <authorList>
            <person name="Anantharaman K."/>
            <person name="Brown C.T."/>
            <person name="Hug L.A."/>
            <person name="Sharon I."/>
            <person name="Castelle C.J."/>
            <person name="Probst A.J."/>
            <person name="Thomas B.C."/>
            <person name="Singh A."/>
            <person name="Wilkins M.J."/>
            <person name="Karaoz U."/>
            <person name="Brodie E.L."/>
            <person name="Williams K.H."/>
            <person name="Hubbard S.S."/>
            <person name="Banfield J.F."/>
        </authorList>
    </citation>
    <scope>NUCLEOTIDE SEQUENCE [LARGE SCALE GENOMIC DNA]</scope>
</reference>
<gene>
    <name evidence="2" type="ORF">A3A43_02010</name>
</gene>
<organism evidence="2 3">
    <name type="scientific">Candidatus Liptonbacteria bacterium RIFCSPLOWO2_01_FULL_56_20</name>
    <dbReference type="NCBI Taxonomy" id="1798652"/>
    <lineage>
        <taxon>Bacteria</taxon>
        <taxon>Candidatus Liptoniibacteriota</taxon>
    </lineage>
</organism>
<evidence type="ECO:0000313" key="2">
    <source>
        <dbReference type="EMBL" id="OGZ00661.1"/>
    </source>
</evidence>
<dbReference type="EMBL" id="MHLC01000029">
    <property type="protein sequence ID" value="OGZ00661.1"/>
    <property type="molecule type" value="Genomic_DNA"/>
</dbReference>
<name>A0A1G2CJ28_9BACT</name>
<feature type="region of interest" description="Disordered" evidence="1">
    <location>
        <begin position="52"/>
        <end position="72"/>
    </location>
</feature>
<evidence type="ECO:0000313" key="3">
    <source>
        <dbReference type="Proteomes" id="UP000178495"/>
    </source>
</evidence>